<dbReference type="RefSeq" id="WP_115928689.1">
    <property type="nucleotide sequence ID" value="NZ_QNVV01000010.1"/>
</dbReference>
<dbReference type="GO" id="GO:0004222">
    <property type="term" value="F:metalloendopeptidase activity"/>
    <property type="evidence" value="ECO:0007669"/>
    <property type="project" value="InterPro"/>
</dbReference>
<dbReference type="GO" id="GO:0046872">
    <property type="term" value="F:metal ion binding"/>
    <property type="evidence" value="ECO:0007669"/>
    <property type="project" value="InterPro"/>
</dbReference>
<dbReference type="PANTHER" id="PTHR11851:SF49">
    <property type="entry name" value="MITOCHONDRIAL-PROCESSING PEPTIDASE SUBUNIT ALPHA"/>
    <property type="match status" value="1"/>
</dbReference>
<dbReference type="Pfam" id="PF05193">
    <property type="entry name" value="Peptidase_M16_C"/>
    <property type="match status" value="2"/>
</dbReference>
<evidence type="ECO:0000259" key="5">
    <source>
        <dbReference type="Pfam" id="PF00675"/>
    </source>
</evidence>
<comment type="caution">
    <text evidence="7">The sequence shown here is derived from an EMBL/GenBank/DDBJ whole genome shotgun (WGS) entry which is preliminary data.</text>
</comment>
<accession>A0A3D9B0P1</accession>
<dbReference type="InterPro" id="IPR050361">
    <property type="entry name" value="MPP/UQCRC_Complex"/>
</dbReference>
<keyword evidence="8" id="KW-1185">Reference proteome</keyword>
<evidence type="ECO:0000256" key="1">
    <source>
        <dbReference type="ARBA" id="ARBA00001947"/>
    </source>
</evidence>
<dbReference type="SUPFAM" id="SSF63411">
    <property type="entry name" value="LuxS/MPP-like metallohydrolase"/>
    <property type="match status" value="4"/>
</dbReference>
<comment type="similarity">
    <text evidence="2 3">Belongs to the peptidase M16 family.</text>
</comment>
<protein>
    <submittedName>
        <fullName evidence="7">Insulinase family protein</fullName>
    </submittedName>
</protein>
<evidence type="ECO:0000256" key="4">
    <source>
        <dbReference type="SAM" id="SignalP"/>
    </source>
</evidence>
<dbReference type="Gene3D" id="3.30.830.10">
    <property type="entry name" value="Metalloenzyme, LuxS/M16 peptidase-like"/>
    <property type="match status" value="4"/>
</dbReference>
<dbReference type="PROSITE" id="PS00143">
    <property type="entry name" value="INSULINASE"/>
    <property type="match status" value="1"/>
</dbReference>
<dbReference type="GO" id="GO:0006508">
    <property type="term" value="P:proteolysis"/>
    <property type="evidence" value="ECO:0007669"/>
    <property type="project" value="InterPro"/>
</dbReference>
<feature type="domain" description="Peptidase M16 C-terminal" evidence="6">
    <location>
        <begin position="203"/>
        <end position="378"/>
    </location>
</feature>
<name>A0A3D9B0P1_9FLAO</name>
<evidence type="ECO:0000256" key="3">
    <source>
        <dbReference type="RuleBase" id="RU004447"/>
    </source>
</evidence>
<evidence type="ECO:0000259" key="6">
    <source>
        <dbReference type="Pfam" id="PF05193"/>
    </source>
</evidence>
<dbReference type="OrthoDB" id="9811314at2"/>
<proteinExistence type="inferred from homology"/>
<dbReference type="InterPro" id="IPR011765">
    <property type="entry name" value="Pept_M16_N"/>
</dbReference>
<dbReference type="Pfam" id="PF00675">
    <property type="entry name" value="Peptidase_M16"/>
    <property type="match status" value="2"/>
</dbReference>
<sequence length="910" mass="101941">MKSLLLGTAVLFFTGITNPAFSQKTEAPKFVSNTEGVKEYSLNNGMKVLLIPDPSQSNMVVNIVYNVGSKDEGYGEKGMAHLLEHMLFKSTKNLGDIKKQLSDKGGRANGTTWYDRTNYYEVFPSSDENLKWSLQMEADRMINATILQSDLDKEFSVVRNEFEIGENNPTRVMMQNVFSTAYTWHNYGNSTIGSKEDIERVKAPTLRKFYEKYYQPDNATLIVAGKFDENNALKYISDYFSILPKPTRELGGTYTVEPAQNGEKYFEIKRNNDQQIIAAGYHTSAYADKDYAALAALYEILTSDPSGYLYKNLVEKQKVSGIWNFSPVVRDPGMVYFNFDVPKDKDLGETTTLVKAELDKVAGTKYTEDDLKRAKAKLMKDIDDAKNNTINYAIGFTEIIGAGNYKLAFLYRDNVENLKLEDITRVAQKYFKNNNRTIGVFRPSANEERVFPTEFRDNQIADMVKGYKGRALEKEPAPFEASIANLKKNLTEGKLSNGMKYGLINKELKGDKVQGTFRLRLGNEKDLQGKNAIGKVTAALLKSGTKNKTKEQIQDELDQMKSSIDTNLYGQNLIININTYKQHYPKVMAILQDMLANAAFPENELAKTVTETNTWLEGQLKDPNAIASNELQRLASPYPKSSIFYVPSLQEQIDDNKKVTKAQVTEFYQNMIGASDGAGTVIGNLDAKSATAELEKTFGKLNSKSKFAEVKPTFFETKKEDKNILTPDKENAVALGTLSFKMKQDHPDYPALVLANEILGSGGFLSARLPMRLREKEGISYGVGSYLNVPVSNEVASWNYYAFLNPTKRAAVEAAMKDEIAKALASGFTQEELDSNKKSYANGRKTNLGTDNMLINLVNNKLIFDIPLESFDEQNAKVQNLKLSEVNAALKKYISADKLISVFAGDFNKK</sequence>
<dbReference type="InterPro" id="IPR011249">
    <property type="entry name" value="Metalloenz_LuxS/M16"/>
</dbReference>
<dbReference type="InterPro" id="IPR001431">
    <property type="entry name" value="Pept_M16_Zn_BS"/>
</dbReference>
<feature type="chain" id="PRO_5017755939" evidence="4">
    <location>
        <begin position="23"/>
        <end position="910"/>
    </location>
</feature>
<dbReference type="EMBL" id="QNVV01000010">
    <property type="protein sequence ID" value="REC47099.1"/>
    <property type="molecule type" value="Genomic_DNA"/>
</dbReference>
<comment type="cofactor">
    <cofactor evidence="1">
        <name>Zn(2+)</name>
        <dbReference type="ChEBI" id="CHEBI:29105"/>
    </cofactor>
</comment>
<feature type="domain" description="Peptidase M16 N-terminal" evidence="5">
    <location>
        <begin position="541"/>
        <end position="629"/>
    </location>
</feature>
<dbReference type="PANTHER" id="PTHR11851">
    <property type="entry name" value="METALLOPROTEASE"/>
    <property type="match status" value="1"/>
</dbReference>
<keyword evidence="4" id="KW-0732">Signal</keyword>
<evidence type="ECO:0000256" key="2">
    <source>
        <dbReference type="ARBA" id="ARBA00007261"/>
    </source>
</evidence>
<evidence type="ECO:0000313" key="8">
    <source>
        <dbReference type="Proteomes" id="UP000256257"/>
    </source>
</evidence>
<feature type="domain" description="Peptidase M16 N-terminal" evidence="5">
    <location>
        <begin position="47"/>
        <end position="193"/>
    </location>
</feature>
<reference evidence="7 8" key="1">
    <citation type="submission" date="2018-06" db="EMBL/GenBank/DDBJ databases">
        <title>Novel Chryseobacterium species.</title>
        <authorList>
            <person name="Newman J."/>
            <person name="Hugo C."/>
            <person name="Oosthuizen L."/>
            <person name="Charimba G."/>
        </authorList>
    </citation>
    <scope>NUCLEOTIDE SEQUENCE [LARGE SCALE GENOMIC DNA]</scope>
    <source>
        <strain evidence="7 8">7_F195</strain>
    </source>
</reference>
<organism evidence="7 8">
    <name type="scientific">Chryseobacterium pennipullorum</name>
    <dbReference type="NCBI Taxonomy" id="2258963"/>
    <lineage>
        <taxon>Bacteria</taxon>
        <taxon>Pseudomonadati</taxon>
        <taxon>Bacteroidota</taxon>
        <taxon>Flavobacteriia</taxon>
        <taxon>Flavobacteriales</taxon>
        <taxon>Weeksellaceae</taxon>
        <taxon>Chryseobacterium group</taxon>
        <taxon>Chryseobacterium</taxon>
    </lineage>
</organism>
<dbReference type="AlphaFoldDB" id="A0A3D9B0P1"/>
<feature type="domain" description="Peptidase M16 C-terminal" evidence="6">
    <location>
        <begin position="658"/>
        <end position="839"/>
    </location>
</feature>
<evidence type="ECO:0000313" key="7">
    <source>
        <dbReference type="EMBL" id="REC47099.1"/>
    </source>
</evidence>
<dbReference type="Proteomes" id="UP000256257">
    <property type="component" value="Unassembled WGS sequence"/>
</dbReference>
<gene>
    <name evidence="7" type="ORF">DRF67_12870</name>
</gene>
<feature type="signal peptide" evidence="4">
    <location>
        <begin position="1"/>
        <end position="22"/>
    </location>
</feature>
<dbReference type="InterPro" id="IPR007863">
    <property type="entry name" value="Peptidase_M16_C"/>
</dbReference>